<dbReference type="Proteomes" id="UP000232003">
    <property type="component" value="Chromosome"/>
</dbReference>
<dbReference type="AlphaFoldDB" id="A0A2K8SRY4"/>
<dbReference type="GO" id="GO:0003676">
    <property type="term" value="F:nucleic acid binding"/>
    <property type="evidence" value="ECO:0007669"/>
    <property type="project" value="InterPro"/>
</dbReference>
<dbReference type="KEGG" id="nfl:COO91_04042"/>
<organism evidence="1 2">
    <name type="scientific">Nostoc flagelliforme CCNUN1</name>
    <dbReference type="NCBI Taxonomy" id="2038116"/>
    <lineage>
        <taxon>Bacteria</taxon>
        <taxon>Bacillati</taxon>
        <taxon>Cyanobacteriota</taxon>
        <taxon>Cyanophyceae</taxon>
        <taxon>Nostocales</taxon>
        <taxon>Nostocaceae</taxon>
        <taxon>Nostoc</taxon>
    </lineage>
</organism>
<dbReference type="RefSeq" id="WP_100899520.1">
    <property type="nucleotide sequence ID" value="NZ_CAWNNC010000001.1"/>
</dbReference>
<evidence type="ECO:0000313" key="2">
    <source>
        <dbReference type="Proteomes" id="UP000232003"/>
    </source>
</evidence>
<evidence type="ECO:0000313" key="1">
    <source>
        <dbReference type="EMBL" id="AUB38083.1"/>
    </source>
</evidence>
<dbReference type="Gene3D" id="3.40.1350.10">
    <property type="match status" value="1"/>
</dbReference>
<dbReference type="SUPFAM" id="SSF52980">
    <property type="entry name" value="Restriction endonuclease-like"/>
    <property type="match status" value="1"/>
</dbReference>
<name>A0A2K8SRY4_9NOSO</name>
<dbReference type="InterPro" id="IPR014919">
    <property type="entry name" value="XisH"/>
</dbReference>
<dbReference type="CDD" id="cd22366">
    <property type="entry name" value="XisH-like"/>
    <property type="match status" value="1"/>
</dbReference>
<sequence>MPARDIYHAAVIKALTADGWTITNDPLYLAYGGRELYVDIGAERVTIAAEKDNQKIAVEIKSFLSPSPVSDLQEAVGQYEIYRSVLKELQPKRQLYLAVPKRVYEGIFSERFGQLILNSIGINLIVFDEQLERIIRWIS</sequence>
<dbReference type="InterPro" id="IPR011856">
    <property type="entry name" value="tRNA_endonuc-like_dom_sf"/>
</dbReference>
<dbReference type="Pfam" id="PF08814">
    <property type="entry name" value="XisH"/>
    <property type="match status" value="1"/>
</dbReference>
<dbReference type="InterPro" id="IPR011335">
    <property type="entry name" value="Restrct_endonuc-II-like"/>
</dbReference>
<dbReference type="EMBL" id="CP024785">
    <property type="protein sequence ID" value="AUB38083.1"/>
    <property type="molecule type" value="Genomic_DNA"/>
</dbReference>
<gene>
    <name evidence="1" type="ORF">COO91_04042</name>
</gene>
<protein>
    <submittedName>
        <fullName evidence="1">FdxN element excision controlling factor protein</fullName>
    </submittedName>
</protein>
<accession>A0A2K8SRY4</accession>
<dbReference type="OrthoDB" id="456752at2"/>
<keyword evidence="2" id="KW-1185">Reference proteome</keyword>
<reference evidence="1 2" key="1">
    <citation type="submission" date="2017-11" db="EMBL/GenBank/DDBJ databases">
        <title>Complete genome of a free-living desiccation-tolerant cyanobacterium and its photosynthetic adaptation to extreme terrestrial habitat.</title>
        <authorList>
            <person name="Shang J."/>
        </authorList>
    </citation>
    <scope>NUCLEOTIDE SEQUENCE [LARGE SCALE GENOMIC DNA]</scope>
    <source>
        <strain evidence="1 2">CCNUN1</strain>
    </source>
</reference>
<proteinExistence type="predicted"/>